<gene>
    <name evidence="2" type="ORF">F4X14_02480</name>
</gene>
<organism evidence="2">
    <name type="scientific">Caldilineaceae bacterium SB0661_bin_32</name>
    <dbReference type="NCBI Taxonomy" id="2605255"/>
    <lineage>
        <taxon>Bacteria</taxon>
        <taxon>Bacillati</taxon>
        <taxon>Chloroflexota</taxon>
        <taxon>Caldilineae</taxon>
        <taxon>Caldilineales</taxon>
        <taxon>Caldilineaceae</taxon>
    </lineage>
</organism>
<feature type="domain" description="Uroporphyrinogen decarboxylase (URO-D)" evidence="1">
    <location>
        <begin position="118"/>
        <end position="367"/>
    </location>
</feature>
<dbReference type="Gene3D" id="3.20.20.210">
    <property type="match status" value="1"/>
</dbReference>
<proteinExistence type="predicted"/>
<dbReference type="AlphaFoldDB" id="A0A6B1D2X6"/>
<name>A0A6B1D2X6_9CHLR</name>
<sequence length="377" mass="43463">MQEMTSLERYMAAINGEPMDMYPALNVSPTWSMMPHWPEKLGLNFLHLSHGTDEQKLKFYDVLHDDLGLDYIPCGTGKPYGQRGKQYVTEEDGVPVLVDVGSRSKTRYHEFPPDLPPEEPLFETAADVERLDPPPTAEEMLATGAYDFTKKLLEYFDDTVFFYMGDMAPFPTSFYMLSYDKLFDAMFFQKDLVFALMDRHEEVIRQQCRLARMLGVHGYQLMQWFASADMISDEHYVEFALPGEIKSFQYIHDEGLISSMALMGWIEPRLPHLAKLDFHCIQVECGLKNYSNDIVNVRQALGEEVCIFSNSHAITVIEQGDEDLWREDAHHQAKAIGEQKRFGVGHGTPTTWKTSPERYRRYIDFMRSELASIVPPH</sequence>
<dbReference type="EMBL" id="VXMH01000014">
    <property type="protein sequence ID" value="MYC93812.1"/>
    <property type="molecule type" value="Genomic_DNA"/>
</dbReference>
<dbReference type="InterPro" id="IPR038071">
    <property type="entry name" value="UROD/MetE-like_sf"/>
</dbReference>
<evidence type="ECO:0000313" key="2">
    <source>
        <dbReference type="EMBL" id="MYC93812.1"/>
    </source>
</evidence>
<dbReference type="GO" id="GO:0006779">
    <property type="term" value="P:porphyrin-containing compound biosynthetic process"/>
    <property type="evidence" value="ECO:0007669"/>
    <property type="project" value="InterPro"/>
</dbReference>
<reference evidence="2" key="1">
    <citation type="submission" date="2019-09" db="EMBL/GenBank/DDBJ databases">
        <title>Characterisation of the sponge microbiome using genome-centric metagenomics.</title>
        <authorList>
            <person name="Engelberts J.P."/>
            <person name="Robbins S.J."/>
            <person name="De Goeij J.M."/>
            <person name="Aranda M."/>
            <person name="Bell S.C."/>
            <person name="Webster N.S."/>
        </authorList>
    </citation>
    <scope>NUCLEOTIDE SEQUENCE</scope>
    <source>
        <strain evidence="2">SB0661_bin_32</strain>
    </source>
</reference>
<dbReference type="PANTHER" id="PTHR47099">
    <property type="entry name" value="METHYLCOBAMIDE:COM METHYLTRANSFERASE MTBA"/>
    <property type="match status" value="1"/>
</dbReference>
<protein>
    <recommendedName>
        <fullName evidence="1">Uroporphyrinogen decarboxylase (URO-D) domain-containing protein</fullName>
    </recommendedName>
</protein>
<dbReference type="InterPro" id="IPR000257">
    <property type="entry name" value="Uroporphyrinogen_deCOase"/>
</dbReference>
<accession>A0A6B1D2X6</accession>
<dbReference type="SUPFAM" id="SSF51726">
    <property type="entry name" value="UROD/MetE-like"/>
    <property type="match status" value="1"/>
</dbReference>
<dbReference type="InterPro" id="IPR052024">
    <property type="entry name" value="Methanogen_methyltrans"/>
</dbReference>
<dbReference type="Pfam" id="PF01208">
    <property type="entry name" value="URO-D"/>
    <property type="match status" value="1"/>
</dbReference>
<dbReference type="GO" id="GO:0004853">
    <property type="term" value="F:uroporphyrinogen decarboxylase activity"/>
    <property type="evidence" value="ECO:0007669"/>
    <property type="project" value="InterPro"/>
</dbReference>
<comment type="caution">
    <text evidence="2">The sequence shown here is derived from an EMBL/GenBank/DDBJ whole genome shotgun (WGS) entry which is preliminary data.</text>
</comment>
<dbReference type="PANTHER" id="PTHR47099:SF1">
    <property type="entry name" value="METHYLCOBAMIDE:COM METHYLTRANSFERASE MTBA"/>
    <property type="match status" value="1"/>
</dbReference>
<evidence type="ECO:0000259" key="1">
    <source>
        <dbReference type="Pfam" id="PF01208"/>
    </source>
</evidence>